<protein>
    <submittedName>
        <fullName evidence="2">Adipogenesis regulatory factor</fullName>
    </submittedName>
</protein>
<dbReference type="Proteomes" id="UP001652642">
    <property type="component" value="Chromosome 3"/>
</dbReference>
<evidence type="ECO:0000313" key="1">
    <source>
        <dbReference type="Proteomes" id="UP001652642"/>
    </source>
</evidence>
<sequence>MSTKDAKTFAQQAQGTVQDAANSLGKAAQQGVNQVTDAGQKVVDQTCKVVKEGIDKATEQAGNTVSGLEKKLGLKK</sequence>
<reference evidence="2" key="1">
    <citation type="submission" date="2025-08" db="UniProtKB">
        <authorList>
            <consortium name="RefSeq"/>
        </authorList>
    </citation>
    <scope>IDENTIFICATION</scope>
</reference>
<organism evidence="1 2">
    <name type="scientific">Pogona vitticeps</name>
    <name type="common">central bearded dragon</name>
    <dbReference type="NCBI Taxonomy" id="103695"/>
    <lineage>
        <taxon>Eukaryota</taxon>
        <taxon>Metazoa</taxon>
        <taxon>Chordata</taxon>
        <taxon>Craniata</taxon>
        <taxon>Vertebrata</taxon>
        <taxon>Euteleostomi</taxon>
        <taxon>Lepidosauria</taxon>
        <taxon>Squamata</taxon>
        <taxon>Bifurcata</taxon>
        <taxon>Unidentata</taxon>
        <taxon>Episquamata</taxon>
        <taxon>Toxicofera</taxon>
        <taxon>Iguania</taxon>
        <taxon>Acrodonta</taxon>
        <taxon>Agamidae</taxon>
        <taxon>Amphibolurinae</taxon>
        <taxon>Pogona</taxon>
    </lineage>
</organism>
<name>A0A6J0UQT0_9SAUR</name>
<dbReference type="InParanoid" id="A0A6J0UQT0"/>
<dbReference type="GeneID" id="110085618"/>
<dbReference type="AlphaFoldDB" id="A0A6J0UQT0"/>
<dbReference type="OrthoDB" id="9417026at2759"/>
<accession>A0A6J0UQT0</accession>
<dbReference type="RefSeq" id="XP_020661620.2">
    <property type="nucleotide sequence ID" value="XM_020805961.2"/>
</dbReference>
<keyword evidence="1" id="KW-1185">Reference proteome</keyword>
<dbReference type="CTD" id="10974"/>
<evidence type="ECO:0000313" key="2">
    <source>
        <dbReference type="RefSeq" id="XP_020661620.2"/>
    </source>
</evidence>
<dbReference type="KEGG" id="pvt:110085618"/>
<gene>
    <name evidence="2" type="primary">ADIRF</name>
</gene>
<proteinExistence type="predicted"/>